<reference evidence="3" key="1">
    <citation type="submission" date="2017-06" db="EMBL/GenBank/DDBJ databases">
        <authorList>
            <person name="Varghese N."/>
            <person name="Submissions S."/>
        </authorList>
    </citation>
    <scope>NUCLEOTIDE SEQUENCE [LARGE SCALE GENOMIC DNA]</scope>
    <source>
        <strain evidence="3">DSM 27993</strain>
    </source>
</reference>
<keyword evidence="2" id="KW-0808">Transferase</keyword>
<evidence type="ECO:0000313" key="3">
    <source>
        <dbReference type="Proteomes" id="UP000198412"/>
    </source>
</evidence>
<evidence type="ECO:0000259" key="1">
    <source>
        <dbReference type="Pfam" id="PF13480"/>
    </source>
</evidence>
<protein>
    <submittedName>
        <fullName evidence="2">Acetyltransferase (GNAT) domain-containing protein</fullName>
    </submittedName>
</protein>
<gene>
    <name evidence="2" type="ORF">SAMN04488111_2267</name>
</gene>
<dbReference type="InterPro" id="IPR038740">
    <property type="entry name" value="BioF2-like_GNAT_dom"/>
</dbReference>
<sequence length="293" mass="34329">MIRYLKRNQLDVIKYDNCIKLSLNSRIYAFSWYLDIVADNWDALVLNDYEAVMPITYLKTKRNLFFKKILQPPFCQQLGVFFLQELSKEDFELFLDNFIKMLPKQYNFNSMNFIGEPAVKKSIEERKNYELILSNDYNIIYKSYSNNLKRTIVKAEKNQLEISNDVTLKNLISIKKQTAKHKISSKNIEKFENLVNELKFRKIGSIYGVYVKDELISAAFFTNYNGRLIHLFSATSEKGKKYGATSFLFDYLIKENINNCLIFDFEGSMISGVANFFKSFGAVSQNYHCYTNS</sequence>
<accession>A0A238Y1H0</accession>
<evidence type="ECO:0000313" key="2">
    <source>
        <dbReference type="EMBL" id="SNR64658.1"/>
    </source>
</evidence>
<dbReference type="SUPFAM" id="SSF55729">
    <property type="entry name" value="Acyl-CoA N-acyltransferases (Nat)"/>
    <property type="match status" value="1"/>
</dbReference>
<name>A0A238Y1H0_9FLAO</name>
<keyword evidence="3" id="KW-1185">Reference proteome</keyword>
<dbReference type="GO" id="GO:0016740">
    <property type="term" value="F:transferase activity"/>
    <property type="evidence" value="ECO:0007669"/>
    <property type="project" value="UniProtKB-KW"/>
</dbReference>
<dbReference type="InterPro" id="IPR016181">
    <property type="entry name" value="Acyl_CoA_acyltransferase"/>
</dbReference>
<dbReference type="OrthoDB" id="1113003at2"/>
<dbReference type="Pfam" id="PF13480">
    <property type="entry name" value="Acetyltransf_6"/>
    <property type="match status" value="1"/>
</dbReference>
<feature type="domain" description="BioF2-like acetyltransferase" evidence="1">
    <location>
        <begin position="145"/>
        <end position="258"/>
    </location>
</feature>
<dbReference type="Gene3D" id="3.40.630.30">
    <property type="match status" value="1"/>
</dbReference>
<proteinExistence type="predicted"/>
<dbReference type="Proteomes" id="UP000198412">
    <property type="component" value="Unassembled WGS sequence"/>
</dbReference>
<dbReference type="AlphaFoldDB" id="A0A238Y1H0"/>
<organism evidence="2 3">
    <name type="scientific">Lutibacter flavus</name>
    <dbReference type="NCBI Taxonomy" id="691689"/>
    <lineage>
        <taxon>Bacteria</taxon>
        <taxon>Pseudomonadati</taxon>
        <taxon>Bacteroidota</taxon>
        <taxon>Flavobacteriia</taxon>
        <taxon>Flavobacteriales</taxon>
        <taxon>Flavobacteriaceae</taxon>
        <taxon>Lutibacter</taxon>
    </lineage>
</organism>
<dbReference type="RefSeq" id="WP_089378536.1">
    <property type="nucleotide sequence ID" value="NZ_FZNX01000003.1"/>
</dbReference>
<dbReference type="EMBL" id="FZNX01000003">
    <property type="protein sequence ID" value="SNR64658.1"/>
    <property type="molecule type" value="Genomic_DNA"/>
</dbReference>